<reference evidence="1" key="2">
    <citation type="submission" date="2020-11" db="EMBL/GenBank/DDBJ databases">
        <authorList>
            <person name="McCartney M.A."/>
            <person name="Auch B."/>
            <person name="Kono T."/>
            <person name="Mallez S."/>
            <person name="Becker A."/>
            <person name="Gohl D.M."/>
            <person name="Silverstein K.A.T."/>
            <person name="Koren S."/>
            <person name="Bechman K.B."/>
            <person name="Herman A."/>
            <person name="Abrahante J.E."/>
            <person name="Garbe J."/>
        </authorList>
    </citation>
    <scope>NUCLEOTIDE SEQUENCE</scope>
    <source>
        <strain evidence="1">Duluth1</strain>
        <tissue evidence="1">Whole animal</tissue>
    </source>
</reference>
<organism evidence="1 2">
    <name type="scientific">Dreissena polymorpha</name>
    <name type="common">Zebra mussel</name>
    <name type="synonym">Mytilus polymorpha</name>
    <dbReference type="NCBI Taxonomy" id="45954"/>
    <lineage>
        <taxon>Eukaryota</taxon>
        <taxon>Metazoa</taxon>
        <taxon>Spiralia</taxon>
        <taxon>Lophotrochozoa</taxon>
        <taxon>Mollusca</taxon>
        <taxon>Bivalvia</taxon>
        <taxon>Autobranchia</taxon>
        <taxon>Heteroconchia</taxon>
        <taxon>Euheterodonta</taxon>
        <taxon>Imparidentia</taxon>
        <taxon>Neoheterodontei</taxon>
        <taxon>Myida</taxon>
        <taxon>Dreissenoidea</taxon>
        <taxon>Dreissenidae</taxon>
        <taxon>Dreissena</taxon>
    </lineage>
</organism>
<comment type="caution">
    <text evidence="1">The sequence shown here is derived from an EMBL/GenBank/DDBJ whole genome shotgun (WGS) entry which is preliminary data.</text>
</comment>
<evidence type="ECO:0000313" key="2">
    <source>
        <dbReference type="Proteomes" id="UP000828390"/>
    </source>
</evidence>
<keyword evidence="2" id="KW-1185">Reference proteome</keyword>
<reference evidence="1" key="1">
    <citation type="journal article" date="2019" name="bioRxiv">
        <title>The Genome of the Zebra Mussel, Dreissena polymorpha: A Resource for Invasive Species Research.</title>
        <authorList>
            <person name="McCartney M.A."/>
            <person name="Auch B."/>
            <person name="Kono T."/>
            <person name="Mallez S."/>
            <person name="Zhang Y."/>
            <person name="Obille A."/>
            <person name="Becker A."/>
            <person name="Abrahante J.E."/>
            <person name="Garbe J."/>
            <person name="Badalamenti J.P."/>
            <person name="Herman A."/>
            <person name="Mangelson H."/>
            <person name="Liachko I."/>
            <person name="Sullivan S."/>
            <person name="Sone E.D."/>
            <person name="Koren S."/>
            <person name="Silverstein K.A.T."/>
            <person name="Beckman K.B."/>
            <person name="Gohl D.M."/>
        </authorList>
    </citation>
    <scope>NUCLEOTIDE SEQUENCE</scope>
    <source>
        <strain evidence="1">Duluth1</strain>
        <tissue evidence="1">Whole animal</tissue>
    </source>
</reference>
<dbReference type="Proteomes" id="UP000828390">
    <property type="component" value="Unassembled WGS sequence"/>
</dbReference>
<evidence type="ECO:0000313" key="1">
    <source>
        <dbReference type="EMBL" id="KAH3875559.1"/>
    </source>
</evidence>
<dbReference type="EMBL" id="JAIWYP010000002">
    <property type="protein sequence ID" value="KAH3875559.1"/>
    <property type="molecule type" value="Genomic_DNA"/>
</dbReference>
<dbReference type="AlphaFoldDB" id="A0A9D4MH32"/>
<accession>A0A9D4MH32</accession>
<proteinExistence type="predicted"/>
<protein>
    <submittedName>
        <fullName evidence="1">Uncharacterized protein</fullName>
    </submittedName>
</protein>
<sequence>MHQQNTLVRKLWRPAIRILPGVPLLLEGCYFSHFCPFLWGRLVRCGEQAIRT</sequence>
<gene>
    <name evidence="1" type="ORF">DPMN_038827</name>
</gene>
<name>A0A9D4MH32_DREPO</name>